<dbReference type="PANTHER" id="PTHR28524">
    <property type="entry name" value="SUCCINATE DEHYDROGENASE ASSEMBLY FACTOR 4, MITOCHONDRIAL"/>
    <property type="match status" value="1"/>
</dbReference>
<evidence type="ECO:0000256" key="3">
    <source>
        <dbReference type="SAM" id="MobiDB-lite"/>
    </source>
</evidence>
<dbReference type="GO" id="GO:0034553">
    <property type="term" value="P:mitochondrial respiratory chain complex II assembly"/>
    <property type="evidence" value="ECO:0007669"/>
    <property type="project" value="TreeGrafter"/>
</dbReference>
<dbReference type="InterPro" id="IPR012875">
    <property type="entry name" value="SDHF4"/>
</dbReference>
<evidence type="ECO:0000313" key="5">
    <source>
        <dbReference type="Proteomes" id="UP001146120"/>
    </source>
</evidence>
<protein>
    <recommendedName>
        <fullName evidence="2">Succinate dehydrogenase assembly factor 4, mitochondrial</fullName>
    </recommendedName>
</protein>
<reference evidence="4" key="2">
    <citation type="journal article" date="2023" name="Microbiol Resour">
        <title>Decontamination and Annotation of the Draft Genome Sequence of the Oomycete Lagenidium giganteum ARSEF 373.</title>
        <authorList>
            <person name="Morgan W.R."/>
            <person name="Tartar A."/>
        </authorList>
    </citation>
    <scope>NUCLEOTIDE SEQUENCE</scope>
    <source>
        <strain evidence="4">ARSEF 373</strain>
    </source>
</reference>
<dbReference type="EMBL" id="DAKRPA010000028">
    <property type="protein sequence ID" value="DBA02712.1"/>
    <property type="molecule type" value="Genomic_DNA"/>
</dbReference>
<dbReference type="PANTHER" id="PTHR28524:SF3">
    <property type="entry name" value="SUCCINATE DEHYDROGENASE ASSEMBLY FACTOR 4, MITOCHONDRIAL"/>
    <property type="match status" value="1"/>
</dbReference>
<evidence type="ECO:0000313" key="4">
    <source>
        <dbReference type="EMBL" id="DBA02712.1"/>
    </source>
</evidence>
<dbReference type="Pfam" id="PF07896">
    <property type="entry name" value="DUF1674"/>
    <property type="match status" value="1"/>
</dbReference>
<dbReference type="AlphaFoldDB" id="A0AAV2ZBE9"/>
<gene>
    <name evidence="4" type="ORF">N0F65_010537</name>
</gene>
<accession>A0AAV2ZBE9</accession>
<evidence type="ECO:0000256" key="2">
    <source>
        <dbReference type="ARBA" id="ARBA00022170"/>
    </source>
</evidence>
<keyword evidence="5" id="KW-1185">Reference proteome</keyword>
<name>A0AAV2ZBE9_9STRA</name>
<dbReference type="Proteomes" id="UP001146120">
    <property type="component" value="Unassembled WGS sequence"/>
</dbReference>
<organism evidence="4 5">
    <name type="scientific">Lagenidium giganteum</name>
    <dbReference type="NCBI Taxonomy" id="4803"/>
    <lineage>
        <taxon>Eukaryota</taxon>
        <taxon>Sar</taxon>
        <taxon>Stramenopiles</taxon>
        <taxon>Oomycota</taxon>
        <taxon>Peronosporomycetes</taxon>
        <taxon>Pythiales</taxon>
        <taxon>Pythiaceae</taxon>
    </lineage>
</organism>
<comment type="caution">
    <text evidence="4">The sequence shown here is derived from an EMBL/GenBank/DDBJ whole genome shotgun (WGS) entry which is preliminary data.</text>
</comment>
<proteinExistence type="inferred from homology"/>
<dbReference type="GO" id="GO:0005739">
    <property type="term" value="C:mitochondrion"/>
    <property type="evidence" value="ECO:0007669"/>
    <property type="project" value="TreeGrafter"/>
</dbReference>
<feature type="region of interest" description="Disordered" evidence="3">
    <location>
        <begin position="88"/>
        <end position="109"/>
    </location>
</feature>
<comment type="similarity">
    <text evidence="1">Belongs to the SDHAF4 family.</text>
</comment>
<evidence type="ECO:0000256" key="1">
    <source>
        <dbReference type="ARBA" id="ARBA00005701"/>
    </source>
</evidence>
<sequence length="121" mass="13678">MASKMARRALCTWQQEASTVRRVIGNAHVPQRRWIASTTVQMHGAHDHDDHDLVKVSASKKSVDVVHSSLDDDDDDDDEDMVQVMDDSPLGIEWGGPKRGGKFKEPTRFGDWERKGRCSDF</sequence>
<reference evidence="4" key="1">
    <citation type="submission" date="2022-11" db="EMBL/GenBank/DDBJ databases">
        <authorList>
            <person name="Morgan W.R."/>
            <person name="Tartar A."/>
        </authorList>
    </citation>
    <scope>NUCLEOTIDE SEQUENCE</scope>
    <source>
        <strain evidence="4">ARSEF 373</strain>
    </source>
</reference>